<accession>A0ABW2WWS4</accession>
<keyword evidence="3" id="KW-1185">Reference proteome</keyword>
<protein>
    <submittedName>
        <fullName evidence="2">GNAT family N-acetyltransferase</fullName>
        <ecNumber evidence="2">2.3.1.-</ecNumber>
    </submittedName>
</protein>
<gene>
    <name evidence="2" type="ORF">ACFQ2K_20485</name>
</gene>
<dbReference type="EC" id="2.3.1.-" evidence="2"/>
<keyword evidence="2" id="KW-0808">Transferase</keyword>
<proteinExistence type="predicted"/>
<comment type="caution">
    <text evidence="2">The sequence shown here is derived from an EMBL/GenBank/DDBJ whole genome shotgun (WGS) entry which is preliminary data.</text>
</comment>
<dbReference type="InterPro" id="IPR016181">
    <property type="entry name" value="Acyl_CoA_acyltransferase"/>
</dbReference>
<dbReference type="EMBL" id="JBHTGL010000008">
    <property type="protein sequence ID" value="MFD0624766.1"/>
    <property type="molecule type" value="Genomic_DNA"/>
</dbReference>
<reference evidence="3" key="1">
    <citation type="journal article" date="2019" name="Int. J. Syst. Evol. Microbiol.">
        <title>The Global Catalogue of Microorganisms (GCM) 10K type strain sequencing project: providing services to taxonomists for standard genome sequencing and annotation.</title>
        <authorList>
            <consortium name="The Broad Institute Genomics Platform"/>
            <consortium name="The Broad Institute Genome Sequencing Center for Infectious Disease"/>
            <person name="Wu L."/>
            <person name="Ma J."/>
        </authorList>
    </citation>
    <scope>NUCLEOTIDE SEQUENCE [LARGE SCALE GENOMIC DNA]</scope>
    <source>
        <strain evidence="3">JCM 12607</strain>
    </source>
</reference>
<name>A0ABW2WWS4_9ACTN</name>
<keyword evidence="2" id="KW-0012">Acyltransferase</keyword>
<dbReference type="Pfam" id="PF13527">
    <property type="entry name" value="Acetyltransf_9"/>
    <property type="match status" value="1"/>
</dbReference>
<dbReference type="SUPFAM" id="SSF55729">
    <property type="entry name" value="Acyl-CoA N-acyltransferases (Nat)"/>
    <property type="match status" value="1"/>
</dbReference>
<dbReference type="Proteomes" id="UP001596915">
    <property type="component" value="Unassembled WGS sequence"/>
</dbReference>
<evidence type="ECO:0000259" key="1">
    <source>
        <dbReference type="PROSITE" id="PS51186"/>
    </source>
</evidence>
<dbReference type="Gene3D" id="3.40.630.30">
    <property type="match status" value="1"/>
</dbReference>
<sequence length="181" mass="19509">MTEPTLRTAHTCRLGPADLDEIRVLLDTAFEGDFSDDDWDHSLGGIHAWIRDGSGLLAHGSVIQRRVVHLGRSYRIGYVEAVAVRADRRREGLGGRIMAELEEVVDGAYAFGALSASAAGAALYAGRGWRVWPGRIAVQARYGVERLPGEEGSTYVRGAAGRGLPTGSGTLVFDWRDGDVT</sequence>
<evidence type="ECO:0000313" key="3">
    <source>
        <dbReference type="Proteomes" id="UP001596915"/>
    </source>
</evidence>
<dbReference type="PROSITE" id="PS51186">
    <property type="entry name" value="GNAT"/>
    <property type="match status" value="1"/>
</dbReference>
<dbReference type="InterPro" id="IPR000182">
    <property type="entry name" value="GNAT_dom"/>
</dbReference>
<evidence type="ECO:0000313" key="2">
    <source>
        <dbReference type="EMBL" id="MFD0624766.1"/>
    </source>
</evidence>
<organism evidence="2 3">
    <name type="scientific">Streptomyces sanglieri</name>
    <dbReference type="NCBI Taxonomy" id="193460"/>
    <lineage>
        <taxon>Bacteria</taxon>
        <taxon>Bacillati</taxon>
        <taxon>Actinomycetota</taxon>
        <taxon>Actinomycetes</taxon>
        <taxon>Kitasatosporales</taxon>
        <taxon>Streptomycetaceae</taxon>
        <taxon>Streptomyces</taxon>
    </lineage>
</organism>
<feature type="domain" description="N-acetyltransferase" evidence="1">
    <location>
        <begin position="4"/>
        <end position="148"/>
    </location>
</feature>
<dbReference type="GO" id="GO:0016746">
    <property type="term" value="F:acyltransferase activity"/>
    <property type="evidence" value="ECO:0007669"/>
    <property type="project" value="UniProtKB-KW"/>
</dbReference>